<dbReference type="EMBL" id="BBJM01000024">
    <property type="protein sequence ID" value="GAK48291.1"/>
    <property type="molecule type" value="Genomic_DNA"/>
</dbReference>
<dbReference type="InterPro" id="IPR036388">
    <property type="entry name" value="WH-like_DNA-bd_sf"/>
</dbReference>
<evidence type="ECO:0000256" key="4">
    <source>
        <dbReference type="ARBA" id="ARBA00018111"/>
    </source>
</evidence>
<protein>
    <recommendedName>
        <fullName evidence="4 6">Regulatory protein RecX</fullName>
    </recommendedName>
</protein>
<proteinExistence type="inferred from homology"/>
<dbReference type="PANTHER" id="PTHR33602">
    <property type="entry name" value="REGULATORY PROTEIN RECX FAMILY PROTEIN"/>
    <property type="match status" value="1"/>
</dbReference>
<accession>A0A081BJS3</accession>
<name>A0A081BJS3_9LACO</name>
<evidence type="ECO:0000259" key="9">
    <source>
        <dbReference type="Pfam" id="PF21982"/>
    </source>
</evidence>
<evidence type="ECO:0000259" key="7">
    <source>
        <dbReference type="Pfam" id="PF02631"/>
    </source>
</evidence>
<dbReference type="STRING" id="1291743.LOSG293_240080"/>
<dbReference type="OrthoDB" id="5421057at2"/>
<dbReference type="GO" id="GO:0006282">
    <property type="term" value="P:regulation of DNA repair"/>
    <property type="evidence" value="ECO:0007669"/>
    <property type="project" value="UniProtKB-UniRule"/>
</dbReference>
<dbReference type="PANTHER" id="PTHR33602:SF1">
    <property type="entry name" value="REGULATORY PROTEIN RECX FAMILY PROTEIN"/>
    <property type="match status" value="1"/>
</dbReference>
<comment type="function">
    <text evidence="1 6">Modulates RecA activity.</text>
</comment>
<keyword evidence="5 6" id="KW-0963">Cytoplasm</keyword>
<dbReference type="Gene3D" id="1.10.10.10">
    <property type="entry name" value="Winged helix-like DNA-binding domain superfamily/Winged helix DNA-binding domain"/>
    <property type="match status" value="4"/>
</dbReference>
<evidence type="ECO:0000256" key="2">
    <source>
        <dbReference type="ARBA" id="ARBA00004496"/>
    </source>
</evidence>
<dbReference type="RefSeq" id="WP_034528598.1">
    <property type="nucleotide sequence ID" value="NZ_BBJM01000024.1"/>
</dbReference>
<dbReference type="NCBIfam" id="NF010733">
    <property type="entry name" value="PRK14135.1"/>
    <property type="match status" value="1"/>
</dbReference>
<evidence type="ECO:0000313" key="10">
    <source>
        <dbReference type="EMBL" id="GAK48291.1"/>
    </source>
</evidence>
<dbReference type="InterPro" id="IPR053926">
    <property type="entry name" value="RecX_HTH_1st"/>
</dbReference>
<comment type="similarity">
    <text evidence="3 6">Belongs to the RecX family.</text>
</comment>
<dbReference type="InterPro" id="IPR053924">
    <property type="entry name" value="RecX_HTH_2nd"/>
</dbReference>
<feature type="domain" description="RecX third three-helical" evidence="8">
    <location>
        <begin position="213"/>
        <end position="256"/>
    </location>
</feature>
<evidence type="ECO:0000259" key="8">
    <source>
        <dbReference type="Pfam" id="PF21981"/>
    </source>
</evidence>
<sequence>MVKKISKIEAQKRQGRYNVYIDDQYAFPISEAVMIKFRVFKGMELTNDQIAELTAADEVSKAYSRALDYIAPQLRSEKEVSDKLLSIDISPEVIEQVLKQLRANNYVDDRNYAISYVHTQSLLAAKGPRSMLTHLRQKGIGEADIEAGLLEYPEEQQIENALKLGKKLAKRYDRQPLVMIKQKVRQGLMTNGFGGDVINRVMAELTIEPDEEKETELLKKQAAKSWRHYRAESPRSRVMKTKQALFRKGFSMDAINVEIESLMSEEE</sequence>
<dbReference type="Pfam" id="PF21981">
    <property type="entry name" value="RecX_HTH3"/>
    <property type="match status" value="2"/>
</dbReference>
<evidence type="ECO:0000256" key="5">
    <source>
        <dbReference type="ARBA" id="ARBA00022490"/>
    </source>
</evidence>
<evidence type="ECO:0000256" key="1">
    <source>
        <dbReference type="ARBA" id="ARBA00003529"/>
    </source>
</evidence>
<dbReference type="eggNOG" id="COG2137">
    <property type="taxonomic scope" value="Bacteria"/>
</dbReference>
<evidence type="ECO:0000313" key="11">
    <source>
        <dbReference type="Proteomes" id="UP000028700"/>
    </source>
</evidence>
<organism evidence="10 11">
    <name type="scientific">Secundilactobacillus oryzae JCM 18671</name>
    <dbReference type="NCBI Taxonomy" id="1291743"/>
    <lineage>
        <taxon>Bacteria</taxon>
        <taxon>Bacillati</taxon>
        <taxon>Bacillota</taxon>
        <taxon>Bacilli</taxon>
        <taxon>Lactobacillales</taxon>
        <taxon>Lactobacillaceae</taxon>
        <taxon>Secundilactobacillus</taxon>
    </lineage>
</organism>
<dbReference type="Proteomes" id="UP000028700">
    <property type="component" value="Unassembled WGS sequence"/>
</dbReference>
<feature type="domain" description="RecX third three-helical" evidence="8">
    <location>
        <begin position="155"/>
        <end position="202"/>
    </location>
</feature>
<comment type="caution">
    <text evidence="10">The sequence shown here is derived from an EMBL/GenBank/DDBJ whole genome shotgun (WGS) entry which is preliminary data.</text>
</comment>
<comment type="subcellular location">
    <subcellularLocation>
        <location evidence="2 6">Cytoplasm</location>
    </subcellularLocation>
</comment>
<dbReference type="Pfam" id="PF21982">
    <property type="entry name" value="RecX_HTH1"/>
    <property type="match status" value="1"/>
</dbReference>
<dbReference type="InterPro" id="IPR003783">
    <property type="entry name" value="Regulatory_RecX"/>
</dbReference>
<dbReference type="HAMAP" id="MF_01114">
    <property type="entry name" value="RecX"/>
    <property type="match status" value="1"/>
</dbReference>
<keyword evidence="11" id="KW-1185">Reference proteome</keyword>
<feature type="domain" description="RecX first three-helical" evidence="9">
    <location>
        <begin position="62"/>
        <end position="101"/>
    </location>
</feature>
<feature type="domain" description="RecX second three-helical" evidence="7">
    <location>
        <begin position="108"/>
        <end position="149"/>
    </location>
</feature>
<dbReference type="InterPro" id="IPR053925">
    <property type="entry name" value="RecX_HTH_3rd"/>
</dbReference>
<gene>
    <name evidence="6 10" type="primary">recX</name>
    <name evidence="10" type="ORF">LOSG293_240080</name>
</gene>
<dbReference type="GO" id="GO:0005737">
    <property type="term" value="C:cytoplasm"/>
    <property type="evidence" value="ECO:0007669"/>
    <property type="project" value="UniProtKB-SubCell"/>
</dbReference>
<dbReference type="Pfam" id="PF02631">
    <property type="entry name" value="RecX_HTH2"/>
    <property type="match status" value="1"/>
</dbReference>
<evidence type="ECO:0000256" key="6">
    <source>
        <dbReference type="HAMAP-Rule" id="MF_01114"/>
    </source>
</evidence>
<evidence type="ECO:0000256" key="3">
    <source>
        <dbReference type="ARBA" id="ARBA00009695"/>
    </source>
</evidence>
<reference evidence="10" key="1">
    <citation type="journal article" date="2014" name="Genome Announc.">
        <title>Draft Genome Sequence of Lactobacillus oryzae Strain SG293T.</title>
        <authorList>
            <person name="Tanizawa Y."/>
            <person name="Fujisawa T."/>
            <person name="Mochizuki T."/>
            <person name="Kaminuma E."/>
            <person name="Nakamura Y."/>
            <person name="Tohno M."/>
        </authorList>
    </citation>
    <scope>NUCLEOTIDE SEQUENCE [LARGE SCALE GENOMIC DNA]</scope>
    <source>
        <strain evidence="10">SG293</strain>
    </source>
</reference>
<dbReference type="AlphaFoldDB" id="A0A081BJS3"/>